<evidence type="ECO:0000256" key="5">
    <source>
        <dbReference type="ARBA" id="ARBA00022840"/>
    </source>
</evidence>
<dbReference type="Gene3D" id="1.20.1560.10">
    <property type="entry name" value="ABC transporter type 1, transmembrane domain"/>
    <property type="match status" value="1"/>
</dbReference>
<dbReference type="SMART" id="SM00382">
    <property type="entry name" value="AAA"/>
    <property type="match status" value="1"/>
</dbReference>
<dbReference type="InterPro" id="IPR039421">
    <property type="entry name" value="Type_1_exporter"/>
</dbReference>
<dbReference type="Proteomes" id="UP001413721">
    <property type="component" value="Unassembled WGS sequence"/>
</dbReference>
<feature type="transmembrane region" description="Helical" evidence="8">
    <location>
        <begin position="161"/>
        <end position="186"/>
    </location>
</feature>
<dbReference type="SUPFAM" id="SSF52540">
    <property type="entry name" value="P-loop containing nucleoside triphosphate hydrolases"/>
    <property type="match status" value="1"/>
</dbReference>
<comment type="subcellular location">
    <subcellularLocation>
        <location evidence="1">Cell membrane</location>
        <topology evidence="1">Multi-pass membrane protein</topology>
    </subcellularLocation>
</comment>
<keyword evidence="6 8" id="KW-1133">Transmembrane helix</keyword>
<feature type="domain" description="ABC transmembrane type-1" evidence="10">
    <location>
        <begin position="164"/>
        <end position="444"/>
    </location>
</feature>
<feature type="transmembrane region" description="Helical" evidence="8">
    <location>
        <begin position="198"/>
        <end position="219"/>
    </location>
</feature>
<keyword evidence="7 8" id="KW-0472">Membrane</keyword>
<keyword evidence="2 8" id="KW-0812">Transmembrane</keyword>
<evidence type="ECO:0000256" key="3">
    <source>
        <dbReference type="ARBA" id="ARBA00022741"/>
    </source>
</evidence>
<evidence type="ECO:0000313" key="13">
    <source>
        <dbReference type="Proteomes" id="UP001413721"/>
    </source>
</evidence>
<dbReference type="SUPFAM" id="SSF90123">
    <property type="entry name" value="ABC transporter transmembrane region"/>
    <property type="match status" value="1"/>
</dbReference>
<dbReference type="InterPro" id="IPR005074">
    <property type="entry name" value="Peptidase_C39"/>
</dbReference>
<gene>
    <name evidence="12" type="ORF">WG926_18485</name>
</gene>
<keyword evidence="13" id="KW-1185">Reference proteome</keyword>
<dbReference type="Gene3D" id="3.90.70.10">
    <property type="entry name" value="Cysteine proteinases"/>
    <property type="match status" value="1"/>
</dbReference>
<keyword evidence="3" id="KW-0547">Nucleotide-binding</keyword>
<keyword evidence="4" id="KW-0378">Hydrolase</keyword>
<dbReference type="EMBL" id="JBBKTW010000007">
    <property type="protein sequence ID" value="MEN2990306.1"/>
    <property type="molecule type" value="Genomic_DNA"/>
</dbReference>
<comment type="caution">
    <text evidence="12">The sequence shown here is derived from an EMBL/GenBank/DDBJ whole genome shotgun (WGS) entry which is preliminary data.</text>
</comment>
<dbReference type="InterPro" id="IPR036640">
    <property type="entry name" value="ABC1_TM_sf"/>
</dbReference>
<feature type="transmembrane region" description="Helical" evidence="8">
    <location>
        <begin position="385"/>
        <end position="409"/>
    </location>
</feature>
<evidence type="ECO:0000256" key="2">
    <source>
        <dbReference type="ARBA" id="ARBA00022692"/>
    </source>
</evidence>
<dbReference type="Gene3D" id="3.40.50.300">
    <property type="entry name" value="P-loop containing nucleotide triphosphate hydrolases"/>
    <property type="match status" value="1"/>
</dbReference>
<feature type="transmembrane region" description="Helical" evidence="8">
    <location>
        <begin position="290"/>
        <end position="315"/>
    </location>
</feature>
<evidence type="ECO:0000256" key="4">
    <source>
        <dbReference type="ARBA" id="ARBA00022801"/>
    </source>
</evidence>
<evidence type="ECO:0000256" key="7">
    <source>
        <dbReference type="ARBA" id="ARBA00023136"/>
    </source>
</evidence>
<reference evidence="12 13" key="1">
    <citation type="submission" date="2024-03" db="EMBL/GenBank/DDBJ databases">
        <title>High-quality draft genome sequencing of Tistrella sp. BH-R2-4.</title>
        <authorList>
            <person name="Dong C."/>
        </authorList>
    </citation>
    <scope>NUCLEOTIDE SEQUENCE [LARGE SCALE GENOMIC DNA]</scope>
    <source>
        <strain evidence="12 13">BH-R2-4</strain>
    </source>
</reference>
<dbReference type="InterPro" id="IPR017871">
    <property type="entry name" value="ABC_transporter-like_CS"/>
</dbReference>
<accession>A0ABU9YNS1</accession>
<name>A0ABU9YNS1_9PROT</name>
<evidence type="ECO:0000313" key="12">
    <source>
        <dbReference type="EMBL" id="MEN2990306.1"/>
    </source>
</evidence>
<evidence type="ECO:0000259" key="10">
    <source>
        <dbReference type="PROSITE" id="PS50929"/>
    </source>
</evidence>
<dbReference type="PROSITE" id="PS50893">
    <property type="entry name" value="ABC_TRANSPORTER_2"/>
    <property type="match status" value="1"/>
</dbReference>
<dbReference type="Pfam" id="PF00005">
    <property type="entry name" value="ABC_tran"/>
    <property type="match status" value="1"/>
</dbReference>
<dbReference type="PROSITE" id="PS50929">
    <property type="entry name" value="ABC_TM1F"/>
    <property type="match status" value="1"/>
</dbReference>
<keyword evidence="5" id="KW-0067">ATP-binding</keyword>
<dbReference type="PROSITE" id="PS50990">
    <property type="entry name" value="PEPTIDASE_C39"/>
    <property type="match status" value="1"/>
</dbReference>
<sequence>MIRRQRATPTVLQMEAAECGAAALGIILGHHGCWITLEELRLACNVSRDGSSALAILRAARALGLEAQAERLEPADLRRRELPAIIHWGMNHFLVVERFDRGRVWLNDPATGPRQVSGADFDRMFTGIVLFMRPGPAFRRRGRAPSLRAGLGRRLGGARDAFGFILMISIALVVPGLLIPVFAQIFVDQVLINRFAGWLWPLIVGMCLSAVLMAALTFLQREALLRLETRLALAGAAGFVNHVVRLPLLYFAQRHPGEVASRVMLNDRLAQLIAGDVGAVVLNLLTATAFLVAMLFYAPVLGLLVAAGAAVNLALLARSSRALADDNRRLVVATTMQAGFAKQGLGMITSYKAAGLEDLFRERLSAMYARVLNLRQTLARKRMRLGALPGFTGLALGGLVLVIGADMVIRGEMTLGMLIAFQALMVGFLAPMAQLVQLGARIQDGQAYLQVLDDTLRHPIAPEFAETATPAAAGTTPGRLIGAIDLRDVSAGYGPVADPLIRNVNLTLSPGCRLGIVGASGSGKSTLAAMIAGIHPLAGGTILIDGTPISAIPRARLRQSLGYVDQRAVILDGSIRDNIGLWDPSLPDERIVAAARMALIHDVILRRPGGYGGHVAEGGTDLSGGQRARIEIARALVREPRILILDEATAFLDNETEARLHANLRRLGATTIIVAHRFSAIRDCDRVIVMDKGAIVQEGTPEALLSRPGPFRHLMREG</sequence>
<evidence type="ECO:0000259" key="9">
    <source>
        <dbReference type="PROSITE" id="PS50893"/>
    </source>
</evidence>
<evidence type="ECO:0000259" key="11">
    <source>
        <dbReference type="PROSITE" id="PS50990"/>
    </source>
</evidence>
<dbReference type="InterPro" id="IPR003439">
    <property type="entry name" value="ABC_transporter-like_ATP-bd"/>
</dbReference>
<dbReference type="Pfam" id="PF03412">
    <property type="entry name" value="Peptidase_C39"/>
    <property type="match status" value="1"/>
</dbReference>
<feature type="domain" description="ABC transporter" evidence="9">
    <location>
        <begin position="484"/>
        <end position="717"/>
    </location>
</feature>
<evidence type="ECO:0000256" key="6">
    <source>
        <dbReference type="ARBA" id="ARBA00022989"/>
    </source>
</evidence>
<dbReference type="PANTHER" id="PTHR43394:SF1">
    <property type="entry name" value="ATP-BINDING CASSETTE SUB-FAMILY B MEMBER 10, MITOCHONDRIAL"/>
    <property type="match status" value="1"/>
</dbReference>
<feature type="domain" description="Peptidase C39" evidence="11">
    <location>
        <begin position="13"/>
        <end position="132"/>
    </location>
</feature>
<protein>
    <submittedName>
        <fullName evidence="12">Cysteine peptidase family C39 domain-containing protein</fullName>
    </submittedName>
</protein>
<organism evidence="12 13">
    <name type="scientific">Tistrella arctica</name>
    <dbReference type="NCBI Taxonomy" id="3133430"/>
    <lineage>
        <taxon>Bacteria</taxon>
        <taxon>Pseudomonadati</taxon>
        <taxon>Pseudomonadota</taxon>
        <taxon>Alphaproteobacteria</taxon>
        <taxon>Geminicoccales</taxon>
        <taxon>Geminicoccaceae</taxon>
        <taxon>Tistrella</taxon>
    </lineage>
</organism>
<evidence type="ECO:0000256" key="8">
    <source>
        <dbReference type="SAM" id="Phobius"/>
    </source>
</evidence>
<dbReference type="RefSeq" id="WP_345937991.1">
    <property type="nucleotide sequence ID" value="NZ_JBBKTW010000007.1"/>
</dbReference>
<dbReference type="Pfam" id="PF00664">
    <property type="entry name" value="ABC_membrane"/>
    <property type="match status" value="1"/>
</dbReference>
<evidence type="ECO:0000256" key="1">
    <source>
        <dbReference type="ARBA" id="ARBA00004651"/>
    </source>
</evidence>
<feature type="transmembrane region" description="Helical" evidence="8">
    <location>
        <begin position="415"/>
        <end position="436"/>
    </location>
</feature>
<dbReference type="PANTHER" id="PTHR43394">
    <property type="entry name" value="ATP-DEPENDENT PERMEASE MDL1, MITOCHONDRIAL"/>
    <property type="match status" value="1"/>
</dbReference>
<dbReference type="InterPro" id="IPR003593">
    <property type="entry name" value="AAA+_ATPase"/>
</dbReference>
<dbReference type="PROSITE" id="PS00211">
    <property type="entry name" value="ABC_TRANSPORTER_1"/>
    <property type="match status" value="1"/>
</dbReference>
<dbReference type="InterPro" id="IPR027417">
    <property type="entry name" value="P-loop_NTPase"/>
</dbReference>
<proteinExistence type="predicted"/>
<dbReference type="InterPro" id="IPR011527">
    <property type="entry name" value="ABC1_TM_dom"/>
</dbReference>